<keyword evidence="3" id="KW-1185">Reference proteome</keyword>
<gene>
    <name evidence="2" type="ORF">EYF80_015906</name>
</gene>
<reference evidence="2 3" key="1">
    <citation type="submission" date="2019-03" db="EMBL/GenBank/DDBJ databases">
        <title>First draft genome of Liparis tanakae, snailfish: a comprehensive survey of snailfish specific genes.</title>
        <authorList>
            <person name="Kim W."/>
            <person name="Song I."/>
            <person name="Jeong J.-H."/>
            <person name="Kim D."/>
            <person name="Kim S."/>
            <person name="Ryu S."/>
            <person name="Song J.Y."/>
            <person name="Lee S.K."/>
        </authorList>
    </citation>
    <scope>NUCLEOTIDE SEQUENCE [LARGE SCALE GENOMIC DNA]</scope>
    <source>
        <tissue evidence="2">Muscle</tissue>
    </source>
</reference>
<evidence type="ECO:0000313" key="2">
    <source>
        <dbReference type="EMBL" id="TNN73889.1"/>
    </source>
</evidence>
<feature type="region of interest" description="Disordered" evidence="1">
    <location>
        <begin position="1"/>
        <end position="22"/>
    </location>
</feature>
<dbReference type="EMBL" id="SRLO01000120">
    <property type="protein sequence ID" value="TNN73889.1"/>
    <property type="molecule type" value="Genomic_DNA"/>
</dbReference>
<dbReference type="AlphaFoldDB" id="A0A4Z2I755"/>
<evidence type="ECO:0000313" key="3">
    <source>
        <dbReference type="Proteomes" id="UP000314294"/>
    </source>
</evidence>
<name>A0A4Z2I755_9TELE</name>
<protein>
    <submittedName>
        <fullName evidence="2">Uncharacterized protein</fullName>
    </submittedName>
</protein>
<sequence>MALEAVSEQQYADRGQGGVPSRTCPRAALPSWFEYPVGLQTCHGPSPCRQTEVRAARSQMDSHWGATSSVICHHFLSVKSRFLGWKALLALKWLPPLCSPII</sequence>
<comment type="caution">
    <text evidence="2">The sequence shown here is derived from an EMBL/GenBank/DDBJ whole genome shotgun (WGS) entry which is preliminary data.</text>
</comment>
<evidence type="ECO:0000256" key="1">
    <source>
        <dbReference type="SAM" id="MobiDB-lite"/>
    </source>
</evidence>
<dbReference type="Proteomes" id="UP000314294">
    <property type="component" value="Unassembled WGS sequence"/>
</dbReference>
<proteinExistence type="predicted"/>
<organism evidence="2 3">
    <name type="scientific">Liparis tanakae</name>
    <name type="common">Tanaka's snailfish</name>
    <dbReference type="NCBI Taxonomy" id="230148"/>
    <lineage>
        <taxon>Eukaryota</taxon>
        <taxon>Metazoa</taxon>
        <taxon>Chordata</taxon>
        <taxon>Craniata</taxon>
        <taxon>Vertebrata</taxon>
        <taxon>Euteleostomi</taxon>
        <taxon>Actinopterygii</taxon>
        <taxon>Neopterygii</taxon>
        <taxon>Teleostei</taxon>
        <taxon>Neoteleostei</taxon>
        <taxon>Acanthomorphata</taxon>
        <taxon>Eupercaria</taxon>
        <taxon>Perciformes</taxon>
        <taxon>Cottioidei</taxon>
        <taxon>Cottales</taxon>
        <taxon>Liparidae</taxon>
        <taxon>Liparis</taxon>
    </lineage>
</organism>
<accession>A0A4Z2I755</accession>